<evidence type="ECO:0000256" key="2">
    <source>
        <dbReference type="ARBA" id="ARBA00022448"/>
    </source>
</evidence>
<dbReference type="FunFam" id="3.40.50.300:FF:000056">
    <property type="entry name" value="Cell division ATP-binding protein FtsE"/>
    <property type="match status" value="1"/>
</dbReference>
<reference evidence="12" key="2">
    <citation type="submission" date="2021-04" db="EMBL/GenBank/DDBJ databases">
        <authorList>
            <person name="Gilroy R."/>
        </authorList>
    </citation>
    <scope>NUCLEOTIDE SEQUENCE</scope>
    <source>
        <strain evidence="12">ChiHjej8B7-3636</strain>
    </source>
</reference>
<dbReference type="GO" id="GO:0006865">
    <property type="term" value="P:amino acid transport"/>
    <property type="evidence" value="ECO:0007669"/>
    <property type="project" value="UniProtKB-KW"/>
</dbReference>
<dbReference type="EMBL" id="DXAM01000138">
    <property type="protein sequence ID" value="HJA05091.1"/>
    <property type="molecule type" value="Genomic_DNA"/>
</dbReference>
<evidence type="ECO:0000256" key="5">
    <source>
        <dbReference type="ARBA" id="ARBA00022840"/>
    </source>
</evidence>
<evidence type="ECO:0000313" key="13">
    <source>
        <dbReference type="Proteomes" id="UP000824220"/>
    </source>
</evidence>
<dbReference type="InterPro" id="IPR003593">
    <property type="entry name" value="AAA+_ATPase"/>
</dbReference>
<evidence type="ECO:0000259" key="11">
    <source>
        <dbReference type="PROSITE" id="PS50893"/>
    </source>
</evidence>
<evidence type="ECO:0000256" key="3">
    <source>
        <dbReference type="ARBA" id="ARBA00022475"/>
    </source>
</evidence>
<dbReference type="InterPro" id="IPR050086">
    <property type="entry name" value="MetN_ABC_transporter-like"/>
</dbReference>
<accession>A0A9D2H7R9</accession>
<evidence type="ECO:0000256" key="4">
    <source>
        <dbReference type="ARBA" id="ARBA00022741"/>
    </source>
</evidence>
<evidence type="ECO:0000256" key="7">
    <source>
        <dbReference type="ARBA" id="ARBA00022970"/>
    </source>
</evidence>
<evidence type="ECO:0000256" key="8">
    <source>
        <dbReference type="ARBA" id="ARBA00023136"/>
    </source>
</evidence>
<dbReference type="SUPFAM" id="SSF52540">
    <property type="entry name" value="P-loop containing nucleoside triphosphate hydrolases"/>
    <property type="match status" value="1"/>
</dbReference>
<reference evidence="12" key="1">
    <citation type="journal article" date="2021" name="PeerJ">
        <title>Extensive microbial diversity within the chicken gut microbiome revealed by metagenomics and culture.</title>
        <authorList>
            <person name="Gilroy R."/>
            <person name="Ravi A."/>
            <person name="Getino M."/>
            <person name="Pursley I."/>
            <person name="Horton D.L."/>
            <person name="Alikhan N.F."/>
            <person name="Baker D."/>
            <person name="Gharbi K."/>
            <person name="Hall N."/>
            <person name="Watson M."/>
            <person name="Adriaenssens E.M."/>
            <person name="Foster-Nyarko E."/>
            <person name="Jarju S."/>
            <person name="Secka A."/>
            <person name="Antonio M."/>
            <person name="Oren A."/>
            <person name="Chaudhuri R.R."/>
            <person name="La Ragione R."/>
            <person name="Hildebrand F."/>
            <person name="Pallen M.J."/>
        </authorList>
    </citation>
    <scope>NUCLEOTIDE SEQUENCE</scope>
    <source>
        <strain evidence="12">ChiHjej8B7-3636</strain>
    </source>
</reference>
<organism evidence="12 13">
    <name type="scientific">Candidatus Microbacterium stercoravium</name>
    <dbReference type="NCBI Taxonomy" id="2838697"/>
    <lineage>
        <taxon>Bacteria</taxon>
        <taxon>Bacillati</taxon>
        <taxon>Actinomycetota</taxon>
        <taxon>Actinomycetes</taxon>
        <taxon>Micrococcales</taxon>
        <taxon>Microbacteriaceae</taxon>
        <taxon>Microbacterium</taxon>
    </lineage>
</organism>
<dbReference type="InterPro" id="IPR027417">
    <property type="entry name" value="P-loop_NTPase"/>
</dbReference>
<evidence type="ECO:0000256" key="6">
    <source>
        <dbReference type="ARBA" id="ARBA00022967"/>
    </source>
</evidence>
<dbReference type="PROSITE" id="PS50893">
    <property type="entry name" value="ABC_TRANSPORTER_2"/>
    <property type="match status" value="1"/>
</dbReference>
<gene>
    <name evidence="12" type="ORF">H9800_09575</name>
</gene>
<evidence type="ECO:0000256" key="1">
    <source>
        <dbReference type="ARBA" id="ARBA00005417"/>
    </source>
</evidence>
<comment type="function">
    <text evidence="9">Part of the ABC transporter FtsEX involved in cellular division. Has ATPase activity.</text>
</comment>
<dbReference type="PANTHER" id="PTHR43166:SF30">
    <property type="entry name" value="METHIONINE IMPORT ATP-BINDING PROTEIN METN"/>
    <property type="match status" value="1"/>
</dbReference>
<keyword evidence="8" id="KW-0472">Membrane</keyword>
<dbReference type="Gene3D" id="3.40.50.300">
    <property type="entry name" value="P-loop containing nucleotide triphosphate hydrolases"/>
    <property type="match status" value="1"/>
</dbReference>
<dbReference type="GO" id="GO:0005524">
    <property type="term" value="F:ATP binding"/>
    <property type="evidence" value="ECO:0007669"/>
    <property type="project" value="UniProtKB-KW"/>
</dbReference>
<protein>
    <submittedName>
        <fullName evidence="12">ATP-binding cassette domain-containing protein</fullName>
    </submittedName>
</protein>
<evidence type="ECO:0000313" key="12">
    <source>
        <dbReference type="EMBL" id="HJA05091.1"/>
    </source>
</evidence>
<keyword evidence="5 12" id="KW-0067">ATP-binding</keyword>
<proteinExistence type="inferred from homology"/>
<name>A0A9D2H7R9_9MICO</name>
<dbReference type="PROSITE" id="PS00211">
    <property type="entry name" value="ABC_TRANSPORTER_1"/>
    <property type="match status" value="1"/>
</dbReference>
<dbReference type="SMART" id="SM00382">
    <property type="entry name" value="AAA"/>
    <property type="match status" value="1"/>
</dbReference>
<evidence type="ECO:0000256" key="10">
    <source>
        <dbReference type="ARBA" id="ARBA00063837"/>
    </source>
</evidence>
<dbReference type="InterPro" id="IPR017871">
    <property type="entry name" value="ABC_transporter-like_CS"/>
</dbReference>
<comment type="subunit">
    <text evidence="10">Homodimer. Forms a membrane-associated complex with FtsX.</text>
</comment>
<feature type="domain" description="ABC transporter" evidence="11">
    <location>
        <begin position="2"/>
        <end position="238"/>
    </location>
</feature>
<dbReference type="InterPro" id="IPR003439">
    <property type="entry name" value="ABC_transporter-like_ATP-bd"/>
</dbReference>
<comment type="similarity">
    <text evidence="1">Belongs to the ABC transporter superfamily.</text>
</comment>
<comment type="caution">
    <text evidence="12">The sequence shown here is derived from an EMBL/GenBank/DDBJ whole genome shotgun (WGS) entry which is preliminary data.</text>
</comment>
<keyword evidence="7" id="KW-0029">Amino-acid transport</keyword>
<keyword evidence="2" id="KW-0813">Transport</keyword>
<evidence type="ECO:0000256" key="9">
    <source>
        <dbReference type="ARBA" id="ARBA00054718"/>
    </source>
</evidence>
<dbReference type="GO" id="GO:0016887">
    <property type="term" value="F:ATP hydrolysis activity"/>
    <property type="evidence" value="ECO:0007669"/>
    <property type="project" value="InterPro"/>
</dbReference>
<keyword evidence="4" id="KW-0547">Nucleotide-binding</keyword>
<keyword evidence="3" id="KW-1003">Cell membrane</keyword>
<keyword evidence="6" id="KW-1278">Translocase</keyword>
<dbReference type="Pfam" id="PF00005">
    <property type="entry name" value="ABC_tran"/>
    <property type="match status" value="1"/>
</dbReference>
<dbReference type="GO" id="GO:0005886">
    <property type="term" value="C:plasma membrane"/>
    <property type="evidence" value="ECO:0007669"/>
    <property type="project" value="UniProtKB-ARBA"/>
</dbReference>
<dbReference type="AlphaFoldDB" id="A0A9D2H7R9"/>
<sequence>MIELRDVTKVHAGGVTALDGVSLSIGAGEIHGIVGRSGAGKSTLIRCLTGLDPATSGRTVIDGTDIGAARGSDLARARRKIGMVFQHVNLLDSRTAEQNIAHPLEVAGVSAKERRRRVDELLDLVGLTDRRRNHPAQLSGGQKQRVGIARALAAEPRVLLCDEPTSALDAATTRQILDLIRSLRDRLGITVVIITHEMSVVREICDAVTLLEDGRAARTGALLDVINDAGSTLSRDLIALPPAALDGAETLVEAFLTGVSGNEVGALFAALEREQLPARIAAGTIETMHGQQVGRLRLIARDRAEAERIAAALRRVGATAEITTAEAAQRADDERFDDEGAHG</sequence>
<dbReference type="Proteomes" id="UP000824220">
    <property type="component" value="Unassembled WGS sequence"/>
</dbReference>
<dbReference type="PANTHER" id="PTHR43166">
    <property type="entry name" value="AMINO ACID IMPORT ATP-BINDING PROTEIN"/>
    <property type="match status" value="1"/>
</dbReference>